<dbReference type="EMBL" id="AP022608">
    <property type="protein sequence ID" value="BBZ16576.1"/>
    <property type="molecule type" value="Genomic_DNA"/>
</dbReference>
<name>A0A7I7WG17_MYCGU</name>
<evidence type="ECO:0000313" key="3">
    <source>
        <dbReference type="Proteomes" id="UP000466187"/>
    </source>
</evidence>
<proteinExistence type="predicted"/>
<dbReference type="AlphaFoldDB" id="A0A7I7WG17"/>
<evidence type="ECO:0000313" key="2">
    <source>
        <dbReference type="EMBL" id="BBZ16576.1"/>
    </source>
</evidence>
<accession>A0A7I7WG17</accession>
<organism evidence="2 3">
    <name type="scientific">Mycolicibacterium gadium</name>
    <name type="common">Mycobacterium gadium</name>
    <dbReference type="NCBI Taxonomy" id="1794"/>
    <lineage>
        <taxon>Bacteria</taxon>
        <taxon>Bacillati</taxon>
        <taxon>Actinomycetota</taxon>
        <taxon>Actinomycetes</taxon>
        <taxon>Mycobacteriales</taxon>
        <taxon>Mycobacteriaceae</taxon>
        <taxon>Mycolicibacterium</taxon>
    </lineage>
</organism>
<protein>
    <submittedName>
        <fullName evidence="2">Uncharacterized protein</fullName>
    </submittedName>
</protein>
<dbReference type="Proteomes" id="UP000466187">
    <property type="component" value="Chromosome"/>
</dbReference>
<reference evidence="2 3" key="1">
    <citation type="journal article" date="2019" name="Emerg. Microbes Infect.">
        <title>Comprehensive subspecies identification of 175 nontuberculous mycobacteria species based on 7547 genomic profiles.</title>
        <authorList>
            <person name="Matsumoto Y."/>
            <person name="Kinjo T."/>
            <person name="Motooka D."/>
            <person name="Nabeya D."/>
            <person name="Jung N."/>
            <person name="Uechi K."/>
            <person name="Horii T."/>
            <person name="Iida T."/>
            <person name="Fujita J."/>
            <person name="Nakamura S."/>
        </authorList>
    </citation>
    <scope>NUCLEOTIDE SEQUENCE [LARGE SCALE GENOMIC DNA]</scope>
    <source>
        <strain evidence="2 3">JCM 12688</strain>
    </source>
</reference>
<sequence>MRIIGRTCPDSELAATTMRPKVAPFKEQFDSAAESRRLRTLLPPGAESNLRSDHSLDLNHG</sequence>
<gene>
    <name evidence="2" type="ORF">MGAD_09110</name>
</gene>
<dbReference type="KEGG" id="mgad:MGAD_09110"/>
<evidence type="ECO:0000256" key="1">
    <source>
        <dbReference type="SAM" id="MobiDB-lite"/>
    </source>
</evidence>
<feature type="compositionally biased region" description="Basic and acidic residues" evidence="1">
    <location>
        <begin position="50"/>
        <end position="61"/>
    </location>
</feature>
<feature type="region of interest" description="Disordered" evidence="1">
    <location>
        <begin position="41"/>
        <end position="61"/>
    </location>
</feature>